<proteinExistence type="inferred from homology"/>
<dbReference type="InterPro" id="IPR032465">
    <property type="entry name" value="ACMSD"/>
</dbReference>
<dbReference type="EMBL" id="JAJTJA010000014">
    <property type="protein sequence ID" value="KAH8690136.1"/>
    <property type="molecule type" value="Genomic_DNA"/>
</dbReference>
<dbReference type="EC" id="4.1.1.52" evidence="7"/>
<comment type="similarity">
    <text evidence="1">Belongs to the metallo-dependent hydrolases superfamily. ACMSD family.</text>
</comment>
<dbReference type="GO" id="GO:0047596">
    <property type="term" value="F:6-methylsalicylate decarboxylase activity"/>
    <property type="evidence" value="ECO:0007669"/>
    <property type="project" value="UniProtKB-EC"/>
</dbReference>
<evidence type="ECO:0000256" key="8">
    <source>
        <dbReference type="RuleBase" id="RU366045"/>
    </source>
</evidence>
<keyword evidence="11" id="KW-1185">Reference proteome</keyword>
<protein>
    <recommendedName>
        <fullName evidence="7">6-methylsalicylate decarboxylase</fullName>
        <ecNumber evidence="7">4.1.1.52</ecNumber>
    </recommendedName>
</protein>
<dbReference type="GO" id="GO:0005829">
    <property type="term" value="C:cytosol"/>
    <property type="evidence" value="ECO:0007669"/>
    <property type="project" value="TreeGrafter"/>
</dbReference>
<dbReference type="GO" id="GO:0046872">
    <property type="term" value="F:metal ion binding"/>
    <property type="evidence" value="ECO:0007669"/>
    <property type="project" value="UniProtKB-KW"/>
</dbReference>
<evidence type="ECO:0000313" key="11">
    <source>
        <dbReference type="Proteomes" id="UP001201262"/>
    </source>
</evidence>
<dbReference type="GO" id="GO:0019748">
    <property type="term" value="P:secondary metabolic process"/>
    <property type="evidence" value="ECO:0007669"/>
    <property type="project" value="TreeGrafter"/>
</dbReference>
<dbReference type="InterPro" id="IPR006680">
    <property type="entry name" value="Amidohydro-rel"/>
</dbReference>
<evidence type="ECO:0000256" key="3">
    <source>
        <dbReference type="ARBA" id="ARBA00022793"/>
    </source>
</evidence>
<gene>
    <name evidence="10" type="ORF">BGW36DRAFT_364860</name>
</gene>
<evidence type="ECO:0000256" key="5">
    <source>
        <dbReference type="ARBA" id="ARBA00023239"/>
    </source>
</evidence>
<keyword evidence="3 8" id="KW-0210">Decarboxylase</keyword>
<feature type="domain" description="Amidohydrolase-related" evidence="9">
    <location>
        <begin position="79"/>
        <end position="278"/>
    </location>
</feature>
<evidence type="ECO:0000313" key="10">
    <source>
        <dbReference type="EMBL" id="KAH8690136.1"/>
    </source>
</evidence>
<dbReference type="GeneID" id="70244886"/>
<dbReference type="RefSeq" id="XP_046066419.1">
    <property type="nucleotide sequence ID" value="XM_046214599.1"/>
</dbReference>
<evidence type="ECO:0000256" key="4">
    <source>
        <dbReference type="ARBA" id="ARBA00022833"/>
    </source>
</evidence>
<evidence type="ECO:0000259" key="9">
    <source>
        <dbReference type="Pfam" id="PF04909"/>
    </source>
</evidence>
<dbReference type="Gene3D" id="3.20.20.140">
    <property type="entry name" value="Metal-dependent hydrolases"/>
    <property type="match status" value="1"/>
</dbReference>
<keyword evidence="2" id="KW-0479">Metal-binding</keyword>
<organism evidence="10 11">
    <name type="scientific">Talaromyces proteolyticus</name>
    <dbReference type="NCBI Taxonomy" id="1131652"/>
    <lineage>
        <taxon>Eukaryota</taxon>
        <taxon>Fungi</taxon>
        <taxon>Dikarya</taxon>
        <taxon>Ascomycota</taxon>
        <taxon>Pezizomycotina</taxon>
        <taxon>Eurotiomycetes</taxon>
        <taxon>Eurotiomycetidae</taxon>
        <taxon>Eurotiales</taxon>
        <taxon>Trichocomaceae</taxon>
        <taxon>Talaromyces</taxon>
        <taxon>Talaromyces sect. Bacilispori</taxon>
    </lineage>
</organism>
<reference evidence="10" key="1">
    <citation type="submission" date="2021-12" db="EMBL/GenBank/DDBJ databases">
        <title>Convergent genome expansion in fungi linked to evolution of root-endophyte symbiosis.</title>
        <authorList>
            <consortium name="DOE Joint Genome Institute"/>
            <person name="Ke Y.-H."/>
            <person name="Bonito G."/>
            <person name="Liao H.-L."/>
            <person name="Looney B."/>
            <person name="Rojas-Flechas A."/>
            <person name="Nash J."/>
            <person name="Hameed K."/>
            <person name="Schadt C."/>
            <person name="Martin F."/>
            <person name="Crous P.W."/>
            <person name="Miettinen O."/>
            <person name="Magnuson J.K."/>
            <person name="Labbe J."/>
            <person name="Jacobson D."/>
            <person name="Doktycz M.J."/>
            <person name="Veneault-Fourrey C."/>
            <person name="Kuo A."/>
            <person name="Mondo S."/>
            <person name="Calhoun S."/>
            <person name="Riley R."/>
            <person name="Ohm R."/>
            <person name="LaButti K."/>
            <person name="Andreopoulos B."/>
            <person name="Pangilinan J."/>
            <person name="Nolan M."/>
            <person name="Tritt A."/>
            <person name="Clum A."/>
            <person name="Lipzen A."/>
            <person name="Daum C."/>
            <person name="Barry K."/>
            <person name="Grigoriev I.V."/>
            <person name="Vilgalys R."/>
        </authorList>
    </citation>
    <scope>NUCLEOTIDE SEQUENCE</scope>
    <source>
        <strain evidence="10">PMI_201</strain>
    </source>
</reference>
<comment type="caution">
    <text evidence="10">The sequence shown here is derived from an EMBL/GenBank/DDBJ whole genome shotgun (WGS) entry which is preliminary data.</text>
</comment>
<dbReference type="PANTHER" id="PTHR21240">
    <property type="entry name" value="2-AMINO-3-CARBOXYLMUCONATE-6-SEMIALDEHYDE DECARBOXYLASE"/>
    <property type="match status" value="1"/>
</dbReference>
<evidence type="ECO:0000256" key="7">
    <source>
        <dbReference type="ARBA" id="ARBA00038889"/>
    </source>
</evidence>
<dbReference type="Proteomes" id="UP001201262">
    <property type="component" value="Unassembled WGS sequence"/>
</dbReference>
<dbReference type="InterPro" id="IPR032466">
    <property type="entry name" value="Metal_Hydrolase"/>
</dbReference>
<dbReference type="GO" id="GO:0016787">
    <property type="term" value="F:hydrolase activity"/>
    <property type="evidence" value="ECO:0007669"/>
    <property type="project" value="InterPro"/>
</dbReference>
<name>A0AAD4KJU4_9EURO</name>
<keyword evidence="4" id="KW-0862">Zinc</keyword>
<dbReference type="AlphaFoldDB" id="A0AAD4KJU4"/>
<evidence type="ECO:0000256" key="6">
    <source>
        <dbReference type="ARBA" id="ARBA00036832"/>
    </source>
</evidence>
<evidence type="ECO:0000256" key="1">
    <source>
        <dbReference type="ARBA" id="ARBA00005871"/>
    </source>
</evidence>
<dbReference type="PANTHER" id="PTHR21240:SF29">
    <property type="entry name" value="AMIDOHYDROLASE-RELATED DOMAIN-CONTAINING PROTEIN"/>
    <property type="match status" value="1"/>
</dbReference>
<dbReference type="SUPFAM" id="SSF51556">
    <property type="entry name" value="Metallo-dependent hydrolases"/>
    <property type="match status" value="1"/>
</dbReference>
<evidence type="ECO:0000256" key="2">
    <source>
        <dbReference type="ARBA" id="ARBA00022723"/>
    </source>
</evidence>
<sequence length="325" mass="35728">MAQSQNPPGWLDIHAHFQLPQTLEEAENSVKLFNAVKFMVTKPQAVMWDVNDILRYNDSANIRMQMLSYLPPGLENLKRTNDYGASIVAKYPHRFGLLAALPTNSPEACLEEIHRVTTDFTIPPDGFATSTTYDGVPLSDPKLEPVWRELNARKAVVHIHPAATAPPSGSLPVPVVEVAFFTTSTVVEMLYQGVFRKFPDIKFVLGHCGAAVPVLYGRLQLLGTQDWVPNPNRITRDEIKSQLGSLYVDTAATAKTGLAPAAKMCGVENCIYGADCGVPCSTENTMEENRMDVTAFEKEQGIPINTIGNNGWKLFPDAARRALAD</sequence>
<accession>A0AAD4KJU4</accession>
<dbReference type="Pfam" id="PF04909">
    <property type="entry name" value="Amidohydro_2"/>
    <property type="match status" value="1"/>
</dbReference>
<comment type="catalytic activity">
    <reaction evidence="6">
        <text>6-methylsalicylate + H(+) = 3-methylphenol + CO2</text>
        <dbReference type="Rhea" id="RHEA:23112"/>
        <dbReference type="ChEBI" id="CHEBI:15378"/>
        <dbReference type="ChEBI" id="CHEBI:16526"/>
        <dbReference type="ChEBI" id="CHEBI:17231"/>
        <dbReference type="ChEBI" id="CHEBI:36658"/>
        <dbReference type="EC" id="4.1.1.52"/>
    </reaction>
    <physiologicalReaction direction="left-to-right" evidence="6">
        <dbReference type="Rhea" id="RHEA:23113"/>
    </physiologicalReaction>
</comment>
<keyword evidence="5 8" id="KW-0456">Lyase</keyword>